<comment type="caution">
    <text evidence="4">The sequence shown here is derived from an EMBL/GenBank/DDBJ whole genome shotgun (WGS) entry which is preliminary data.</text>
</comment>
<sequence>MKKLKLLLLLSLFIIFQVFFPFAAHSQSDGGSKIDAVIVLDSSGSMEKSDPKSISFEAAKMFIDMCSVEGDRVGIIAYSDRIIKQTPLKEIKSADDKSELKDIISSIPKKSATDIGLGLKAAVQMLDGSNDPSKKPLIILLSDGKAELSGSSRTKAQSDADKNEAMQIASYKGYPIYTIGLNADGTVDQDELKQISSSTNAKTFITDTPDTLPQILSEIFADNLKLKIVTPGYVNGTGEYQDVKITIPDSSVVEANISLLSQSPVEVKLFDSSGQEQTIPSDNIYYSISSSYSLIKIINPQKGDWTLKVKGLSGDKIKINLIFNYDLKVNMELSPPGEYHKGDMVNVTSYLSSNGQRLQDIEAYKDMKAYLMIKDIDSGTEEKIDLSLLSDSFTGSFTLKENHKYEVKAVVDSESFLRESESIILEAGNRPPVISNPLKNIRLRAGQKKTIDLSRIITDPDGDPLVYEVSIDNPDKADASINGSMLAVTAKASGDAVLTITAEDGSGGKSDLAVTLAIVPIIVYIVMGILLAAIILFAALVLPAILKARKPFVGQVMVEVRDLDTNKISSPQYRRLDTYRGKVTLYQLLQLLPEYKEGEKIVLTPGRNDNVIIKNMSPGTIEKTGRIIDASRGYELKFNERITINLSTVHKSITVEYFN</sequence>
<keyword evidence="2" id="KW-0732">Signal</keyword>
<evidence type="ECO:0000313" key="5">
    <source>
        <dbReference type="Proteomes" id="UP000050326"/>
    </source>
</evidence>
<keyword evidence="1" id="KW-0812">Transmembrane</keyword>
<dbReference type="PANTHER" id="PTHR10579">
    <property type="entry name" value="CALCIUM-ACTIVATED CHLORIDE CHANNEL REGULATOR"/>
    <property type="match status" value="1"/>
</dbReference>
<dbReference type="SMART" id="SM00327">
    <property type="entry name" value="VWA"/>
    <property type="match status" value="1"/>
</dbReference>
<keyword evidence="1" id="KW-0472">Membrane</keyword>
<dbReference type="InterPro" id="IPR051266">
    <property type="entry name" value="CLCR"/>
</dbReference>
<organism evidence="4 5">
    <name type="scientific">Oxobacter pfennigii</name>
    <dbReference type="NCBI Taxonomy" id="36849"/>
    <lineage>
        <taxon>Bacteria</taxon>
        <taxon>Bacillati</taxon>
        <taxon>Bacillota</taxon>
        <taxon>Clostridia</taxon>
        <taxon>Eubacteriales</taxon>
        <taxon>Clostridiaceae</taxon>
        <taxon>Oxobacter</taxon>
    </lineage>
</organism>
<dbReference type="PATRIC" id="fig|36849.3.peg.2904"/>
<dbReference type="PANTHER" id="PTHR10579:SF43">
    <property type="entry name" value="ZINC FINGER (C3HC4-TYPE RING FINGER) FAMILY PROTEIN"/>
    <property type="match status" value="1"/>
</dbReference>
<evidence type="ECO:0000259" key="3">
    <source>
        <dbReference type="PROSITE" id="PS50234"/>
    </source>
</evidence>
<dbReference type="OrthoDB" id="1673233at2"/>
<dbReference type="RefSeq" id="WP_054875766.1">
    <property type="nucleotide sequence ID" value="NZ_LKET01000039.1"/>
</dbReference>
<keyword evidence="5" id="KW-1185">Reference proteome</keyword>
<dbReference type="Proteomes" id="UP000050326">
    <property type="component" value="Unassembled WGS sequence"/>
</dbReference>
<evidence type="ECO:0000313" key="4">
    <source>
        <dbReference type="EMBL" id="KPU43308.1"/>
    </source>
</evidence>
<proteinExistence type="predicted"/>
<dbReference type="PROSITE" id="PS50234">
    <property type="entry name" value="VWFA"/>
    <property type="match status" value="1"/>
</dbReference>
<feature type="chain" id="PRO_5006153390" evidence="2">
    <location>
        <begin position="24"/>
        <end position="659"/>
    </location>
</feature>
<dbReference type="CDD" id="cd00198">
    <property type="entry name" value="vWFA"/>
    <property type="match status" value="1"/>
</dbReference>
<evidence type="ECO:0000256" key="2">
    <source>
        <dbReference type="SAM" id="SignalP"/>
    </source>
</evidence>
<feature type="signal peptide" evidence="2">
    <location>
        <begin position="1"/>
        <end position="23"/>
    </location>
</feature>
<reference evidence="4 5" key="1">
    <citation type="submission" date="2015-09" db="EMBL/GenBank/DDBJ databases">
        <title>Genome sequence of Oxobacter pfennigii DSM 3222.</title>
        <authorList>
            <person name="Poehlein A."/>
            <person name="Bengelsdorf F.R."/>
            <person name="Schiel-Bengelsdorf B."/>
            <person name="Duerre P."/>
            <person name="Daniel R."/>
        </authorList>
    </citation>
    <scope>NUCLEOTIDE SEQUENCE [LARGE SCALE GENOMIC DNA]</scope>
    <source>
        <strain evidence="4 5">DSM 3222</strain>
    </source>
</reference>
<dbReference type="SUPFAM" id="SSF53300">
    <property type="entry name" value="vWA-like"/>
    <property type="match status" value="1"/>
</dbReference>
<dbReference type="Gene3D" id="3.40.50.410">
    <property type="entry name" value="von Willebrand factor, type A domain"/>
    <property type="match status" value="1"/>
</dbReference>
<dbReference type="Gene3D" id="2.60.120.380">
    <property type="match status" value="1"/>
</dbReference>
<protein>
    <submittedName>
        <fullName evidence="4">von Willebrand factor type A domain protein</fullName>
    </submittedName>
</protein>
<feature type="transmembrane region" description="Helical" evidence="1">
    <location>
        <begin position="521"/>
        <end position="546"/>
    </location>
</feature>
<dbReference type="Gene3D" id="2.60.40.1080">
    <property type="match status" value="1"/>
</dbReference>
<keyword evidence="1" id="KW-1133">Transmembrane helix</keyword>
<name>A0A0P8WLK5_9CLOT</name>
<dbReference type="Pfam" id="PF17963">
    <property type="entry name" value="Big_9"/>
    <property type="match status" value="1"/>
</dbReference>
<dbReference type="STRING" id="36849.OXPF_27490"/>
<dbReference type="AlphaFoldDB" id="A0A0P8WLK5"/>
<dbReference type="InterPro" id="IPR036465">
    <property type="entry name" value="vWFA_dom_sf"/>
</dbReference>
<feature type="domain" description="VWFA" evidence="3">
    <location>
        <begin position="35"/>
        <end position="219"/>
    </location>
</feature>
<dbReference type="InterPro" id="IPR002035">
    <property type="entry name" value="VWF_A"/>
</dbReference>
<dbReference type="EMBL" id="LKET01000039">
    <property type="protein sequence ID" value="KPU43308.1"/>
    <property type="molecule type" value="Genomic_DNA"/>
</dbReference>
<evidence type="ECO:0000256" key="1">
    <source>
        <dbReference type="SAM" id="Phobius"/>
    </source>
</evidence>
<gene>
    <name evidence="4" type="ORF">OXPF_27490</name>
</gene>
<dbReference type="Pfam" id="PF00092">
    <property type="entry name" value="VWA"/>
    <property type="match status" value="1"/>
</dbReference>
<accession>A0A0P8WLK5</accession>